<evidence type="ECO:0000313" key="2">
    <source>
        <dbReference type="EMBL" id="CDN31666.1"/>
    </source>
</evidence>
<accession>A0A060R889</accession>
<evidence type="ECO:0000313" key="3">
    <source>
        <dbReference type="Proteomes" id="UP000027616"/>
    </source>
</evidence>
<dbReference type="InterPro" id="IPR038461">
    <property type="entry name" value="Schlafen_AlbA_2_dom_sf"/>
</dbReference>
<reference evidence="2 3" key="1">
    <citation type="journal article" date="2015" name="Genome Announc.">
        <title>Complete Genome Sequence of the Novel Leech Symbiont Mucinivorans hirudinis M3T.</title>
        <authorList>
            <person name="Nelson M.C."/>
            <person name="Bomar L."/>
            <person name="Graf J."/>
        </authorList>
    </citation>
    <scope>NUCLEOTIDE SEQUENCE [LARGE SCALE GENOMIC DNA]</scope>
    <source>
        <strain evidence="3">M3</strain>
    </source>
</reference>
<organism evidence="2 3">
    <name type="scientific">Mucinivorans hirudinis</name>
    <dbReference type="NCBI Taxonomy" id="1433126"/>
    <lineage>
        <taxon>Bacteria</taxon>
        <taxon>Pseudomonadati</taxon>
        <taxon>Bacteroidota</taxon>
        <taxon>Bacteroidia</taxon>
        <taxon>Bacteroidales</taxon>
        <taxon>Rikenellaceae</taxon>
        <taxon>Mucinivorans</taxon>
    </lineage>
</organism>
<dbReference type="AlphaFoldDB" id="A0A060R889"/>
<dbReference type="Gene3D" id="3.30.950.30">
    <property type="entry name" value="Schlafen, AAA domain"/>
    <property type="match status" value="1"/>
</dbReference>
<keyword evidence="3" id="KW-1185">Reference proteome</keyword>
<dbReference type="eggNOG" id="COG2865">
    <property type="taxonomic scope" value="Bacteria"/>
</dbReference>
<evidence type="ECO:0000259" key="1">
    <source>
        <dbReference type="Pfam" id="PF04326"/>
    </source>
</evidence>
<dbReference type="HOGENOM" id="CLU_1568988_0_0_10"/>
<dbReference type="Proteomes" id="UP000027616">
    <property type="component" value="Chromosome I"/>
</dbReference>
<dbReference type="KEGG" id="rbc:BN938_1579"/>
<name>A0A060R889_9BACT</name>
<dbReference type="EMBL" id="HG934468">
    <property type="protein sequence ID" value="CDN31666.1"/>
    <property type="molecule type" value="Genomic_DNA"/>
</dbReference>
<feature type="domain" description="Schlafen AlbA-2" evidence="1">
    <location>
        <begin position="4"/>
        <end position="67"/>
    </location>
</feature>
<sequence length="170" mass="19084">MESEKQTIDYKSIQKIRTGDKGFRSLAESYVAFANAQGGRIFIGYDDKTKQPLPNQVIEQAEVNNAITKLRSLCFNVSLVASATMEDESGSQYFIINISPSLRTIEPHTLKALIIEDLRQHPKSSIASISSRLPDVMFNELRKMVYSMVGKELVAEGGRTYRVYTNKPMA</sequence>
<gene>
    <name evidence="2" type="ORF">BN938_1579</name>
</gene>
<dbReference type="Pfam" id="PF04326">
    <property type="entry name" value="SLFN_AlbA_2"/>
    <property type="match status" value="1"/>
</dbReference>
<proteinExistence type="predicted"/>
<dbReference type="InterPro" id="IPR007421">
    <property type="entry name" value="Schlafen_AlbA_2_dom"/>
</dbReference>
<protein>
    <recommendedName>
        <fullName evidence="1">Schlafen AlbA-2 domain-containing protein</fullName>
    </recommendedName>
</protein>
<dbReference type="OrthoDB" id="1120869at2"/>
<dbReference type="STRING" id="1433126.BN938_1579"/>